<dbReference type="AlphaFoldDB" id="A0A2A2TNC3"/>
<dbReference type="PANTHER" id="PTHR22916">
    <property type="entry name" value="GLYCOSYLTRANSFERASE"/>
    <property type="match status" value="1"/>
</dbReference>
<dbReference type="GO" id="GO:0016758">
    <property type="term" value="F:hexosyltransferase activity"/>
    <property type="evidence" value="ECO:0007669"/>
    <property type="project" value="UniProtKB-ARBA"/>
</dbReference>
<dbReference type="Gene3D" id="3.90.550.10">
    <property type="entry name" value="Spore Coat Polysaccharide Biosynthesis Protein SpsA, Chain A"/>
    <property type="match status" value="1"/>
</dbReference>
<evidence type="ECO:0000259" key="1">
    <source>
        <dbReference type="Pfam" id="PF00535"/>
    </source>
</evidence>
<dbReference type="OrthoDB" id="9812327at2"/>
<feature type="domain" description="Glycosyltransferase 2-like" evidence="1">
    <location>
        <begin position="6"/>
        <end position="130"/>
    </location>
</feature>
<sequence>MHPLVSIGMPIFNCEITLISAIKSILNQTYRNWELILLDDGSQDKTLSIAQSFPDSRIKVITDKLNLKLPSRLNQAIAISNGKYFARMDGDDISYPERLQKQVEYLESNPEIDLLGTQFIVFDRYGNAKGKFKLKESHSEICSRPWSGIGLGHPTWMGKTEWFRTHQYRPKAIRMEDQDLLLRTFFNSKFACLPDILFGYRVDNLSLKKSLIGRYNLSIALVEQAWIQKNYLLAFGVLEQLVKASVDIFAITTGLNFKLLKHRNGSFPLSEDDLSKWQEIWSECSKEANLKVKI</sequence>
<dbReference type="CDD" id="cd00761">
    <property type="entry name" value="Glyco_tranf_GTA_type"/>
    <property type="match status" value="1"/>
</dbReference>
<dbReference type="SUPFAM" id="SSF53448">
    <property type="entry name" value="Nucleotide-diphospho-sugar transferases"/>
    <property type="match status" value="1"/>
</dbReference>
<comment type="caution">
    <text evidence="2">The sequence shown here is derived from an EMBL/GenBank/DDBJ whole genome shotgun (WGS) entry which is preliminary data.</text>
</comment>
<dbReference type="Proteomes" id="UP000218238">
    <property type="component" value="Unassembled WGS sequence"/>
</dbReference>
<name>A0A2A2TNC3_9CYAN</name>
<accession>A0A2A2TNC3</accession>
<dbReference type="InterPro" id="IPR029044">
    <property type="entry name" value="Nucleotide-diphossugar_trans"/>
</dbReference>
<organism evidence="2 3">
    <name type="scientific">Brunnivagina elsteri CCALA 953</name>
    <dbReference type="NCBI Taxonomy" id="987040"/>
    <lineage>
        <taxon>Bacteria</taxon>
        <taxon>Bacillati</taxon>
        <taxon>Cyanobacteriota</taxon>
        <taxon>Cyanophyceae</taxon>
        <taxon>Nostocales</taxon>
        <taxon>Calotrichaceae</taxon>
        <taxon>Brunnivagina</taxon>
    </lineage>
</organism>
<dbReference type="PANTHER" id="PTHR22916:SF3">
    <property type="entry name" value="UDP-GLCNAC:BETAGAL BETA-1,3-N-ACETYLGLUCOSAMINYLTRANSFERASE-LIKE PROTEIN 1"/>
    <property type="match status" value="1"/>
</dbReference>
<evidence type="ECO:0000313" key="3">
    <source>
        <dbReference type="Proteomes" id="UP000218238"/>
    </source>
</evidence>
<protein>
    <submittedName>
        <fullName evidence="2">Glycosyl transferase</fullName>
    </submittedName>
</protein>
<dbReference type="Pfam" id="PF00535">
    <property type="entry name" value="Glycos_transf_2"/>
    <property type="match status" value="1"/>
</dbReference>
<gene>
    <name evidence="2" type="ORF">CK510_04115</name>
</gene>
<dbReference type="InterPro" id="IPR001173">
    <property type="entry name" value="Glyco_trans_2-like"/>
</dbReference>
<keyword evidence="3" id="KW-1185">Reference proteome</keyword>
<proteinExistence type="predicted"/>
<dbReference type="EMBL" id="NTFS01000026">
    <property type="protein sequence ID" value="PAX60011.1"/>
    <property type="molecule type" value="Genomic_DNA"/>
</dbReference>
<evidence type="ECO:0000313" key="2">
    <source>
        <dbReference type="EMBL" id="PAX60011.1"/>
    </source>
</evidence>
<keyword evidence="2" id="KW-0808">Transferase</keyword>
<reference evidence="2 3" key="1">
    <citation type="submission" date="2017-08" db="EMBL/GenBank/DDBJ databases">
        <title>Draft genome sequence of filamentous cyanobacterium Calothrix elsteri CCALA 953.</title>
        <authorList>
            <person name="Gagunashvili A.N."/>
            <person name="Elster J."/>
            <person name="Andresson O.S."/>
        </authorList>
    </citation>
    <scope>NUCLEOTIDE SEQUENCE [LARGE SCALE GENOMIC DNA]</scope>
    <source>
        <strain evidence="2 3">CCALA 953</strain>
    </source>
</reference>
<dbReference type="RefSeq" id="WP_095720483.1">
    <property type="nucleotide sequence ID" value="NZ_NTFS01000026.1"/>
</dbReference>